<dbReference type="Proteomes" id="UP000772618">
    <property type="component" value="Unassembled WGS sequence"/>
</dbReference>
<gene>
    <name evidence="3" type="ORF">KK060_01410</name>
</gene>
<dbReference type="InterPro" id="IPR005804">
    <property type="entry name" value="FA_desaturase_dom"/>
</dbReference>
<evidence type="ECO:0000313" key="4">
    <source>
        <dbReference type="Proteomes" id="UP000772618"/>
    </source>
</evidence>
<accession>A0ABS5VM57</accession>
<feature type="domain" description="Fatty acid desaturase" evidence="2">
    <location>
        <begin position="70"/>
        <end position="343"/>
    </location>
</feature>
<evidence type="ECO:0000256" key="1">
    <source>
        <dbReference type="SAM" id="Phobius"/>
    </source>
</evidence>
<dbReference type="Pfam" id="PF00487">
    <property type="entry name" value="FA_desaturase"/>
    <property type="match status" value="1"/>
</dbReference>
<keyword evidence="1" id="KW-1133">Transmembrane helix</keyword>
<proteinExistence type="predicted"/>
<organism evidence="3 4">
    <name type="scientific">Chryseosolibacter indicus</name>
    <dbReference type="NCBI Taxonomy" id="2782351"/>
    <lineage>
        <taxon>Bacteria</taxon>
        <taxon>Pseudomonadati</taxon>
        <taxon>Bacteroidota</taxon>
        <taxon>Cytophagia</taxon>
        <taxon>Cytophagales</taxon>
        <taxon>Chryseotaleaceae</taxon>
        <taxon>Chryseosolibacter</taxon>
    </lineage>
</organism>
<dbReference type="PANTHER" id="PTHR19353">
    <property type="entry name" value="FATTY ACID DESATURASE 2"/>
    <property type="match status" value="1"/>
</dbReference>
<dbReference type="PIRSF" id="PIRSF015921">
    <property type="entry name" value="FA_sphinglp_des"/>
    <property type="match status" value="1"/>
</dbReference>
<dbReference type="RefSeq" id="WP_254151611.1">
    <property type="nucleotide sequence ID" value="NZ_JAHESD010000002.1"/>
</dbReference>
<sequence length="369" mass="42293">MVQVKYNEQVKFCKEKQGFYYKVKERVDAYFSETGKSKHADGLMIFKTVLFLGGTLALYLLILFGNFGIWTMFTMAIALGVFSAFIGFNVCHDALHGSYSSNPLVNKALGSIFHLLGANDYNWKISHNVVHHTFTNIHDHDDDLIVAPGLVSVCPQDKPKAIQRFQHYYAFLLYGFASLAWIFAKDYVKFFQNKIGSFPTPKHPPIEHFKLFFFKILYYVLVIVLPLVLIDSITWWQFVIGFVAMQMAKGFVLGLVFQLAHIVEGIEFPEPDTTGTMEDVWAAHQMRTTANFGINNFLTCFFCGGLNMQIEHHLFPKVCHTHYRAISEIVKTTAKEYNLPYYENPSFTSALASHYRMLRRFGKEALAYA</sequence>
<comment type="caution">
    <text evidence="3">The sequence shown here is derived from an EMBL/GenBank/DDBJ whole genome shotgun (WGS) entry which is preliminary data.</text>
</comment>
<keyword evidence="1" id="KW-0472">Membrane</keyword>
<feature type="transmembrane region" description="Helical" evidence="1">
    <location>
        <begin position="70"/>
        <end position="91"/>
    </location>
</feature>
<feature type="transmembrane region" description="Helical" evidence="1">
    <location>
        <begin position="44"/>
        <end position="64"/>
    </location>
</feature>
<keyword evidence="1" id="KW-0812">Transmembrane</keyword>
<dbReference type="EMBL" id="JAHESD010000002">
    <property type="protein sequence ID" value="MBT1701915.1"/>
    <property type="molecule type" value="Genomic_DNA"/>
</dbReference>
<evidence type="ECO:0000313" key="3">
    <source>
        <dbReference type="EMBL" id="MBT1701915.1"/>
    </source>
</evidence>
<protein>
    <submittedName>
        <fullName evidence="3">Acyl-CoA desaturase</fullName>
    </submittedName>
</protein>
<keyword evidence="4" id="KW-1185">Reference proteome</keyword>
<dbReference type="InterPro" id="IPR012171">
    <property type="entry name" value="Fatty_acid_desaturase"/>
</dbReference>
<reference evidence="3 4" key="1">
    <citation type="submission" date="2021-05" db="EMBL/GenBank/DDBJ databases">
        <title>A Polyphasic approach of four new species of the genus Ohtaekwangia: Ohtaekwangia histidinii sp. nov., Ohtaekwangia cretensis sp. nov., Ohtaekwangia indiensis sp. nov., Ohtaekwangia reichenbachii sp. nov. from diverse environment.</title>
        <authorList>
            <person name="Octaviana S."/>
        </authorList>
    </citation>
    <scope>NUCLEOTIDE SEQUENCE [LARGE SCALE GENOMIC DNA]</scope>
    <source>
        <strain evidence="3 4">PWU20</strain>
    </source>
</reference>
<feature type="transmembrane region" description="Helical" evidence="1">
    <location>
        <begin position="168"/>
        <end position="184"/>
    </location>
</feature>
<evidence type="ECO:0000259" key="2">
    <source>
        <dbReference type="Pfam" id="PF00487"/>
    </source>
</evidence>
<name>A0ABS5VM57_9BACT</name>
<dbReference type="CDD" id="cd03506">
    <property type="entry name" value="Delta6-FADS-like"/>
    <property type="match status" value="1"/>
</dbReference>
<feature type="transmembrane region" description="Helical" evidence="1">
    <location>
        <begin position="216"/>
        <end position="239"/>
    </location>
</feature>
<dbReference type="PANTHER" id="PTHR19353:SF19">
    <property type="entry name" value="DELTA(5) FATTY ACID DESATURASE C-RELATED"/>
    <property type="match status" value="1"/>
</dbReference>